<accession>A0A0F3RSJ5</accession>
<name>A0A0F3RSJ5_9LACO</name>
<dbReference type="RefSeq" id="WP_045807175.1">
    <property type="nucleotide sequence ID" value="NZ_JZCR01000012.1"/>
</dbReference>
<dbReference type="EMBL" id="JZCR01000012">
    <property type="protein sequence ID" value="KJW12966.1"/>
    <property type="molecule type" value="Genomic_DNA"/>
</dbReference>
<comment type="caution">
    <text evidence="2">The sequence shown here is derived from an EMBL/GenBank/DDBJ whole genome shotgun (WGS) entry which is preliminary data.</text>
</comment>
<organism evidence="2 3">
    <name type="scientific">Levilactobacillus spicheri</name>
    <dbReference type="NCBI Taxonomy" id="216463"/>
    <lineage>
        <taxon>Bacteria</taxon>
        <taxon>Bacillati</taxon>
        <taxon>Bacillota</taxon>
        <taxon>Bacilli</taxon>
        <taxon>Lactobacillales</taxon>
        <taxon>Lactobacillaceae</taxon>
        <taxon>Levilactobacillus</taxon>
    </lineage>
</organism>
<dbReference type="PATRIC" id="fig|216463.3.peg.233"/>
<evidence type="ECO:0000313" key="3">
    <source>
        <dbReference type="Proteomes" id="UP000033491"/>
    </source>
</evidence>
<dbReference type="Proteomes" id="UP000033491">
    <property type="component" value="Unassembled WGS sequence"/>
</dbReference>
<keyword evidence="1" id="KW-1133">Transmembrane helix</keyword>
<reference evidence="2 3" key="1">
    <citation type="submission" date="2015-03" db="EMBL/GenBank/DDBJ databases">
        <authorList>
            <person name="Zheng J."/>
            <person name="Ganezle M."/>
        </authorList>
    </citation>
    <scope>NUCLEOTIDE SEQUENCE [LARGE SCALE GENOMIC DNA]</scope>
    <source>
        <strain evidence="2 3">LP38</strain>
    </source>
</reference>
<keyword evidence="1" id="KW-0472">Membrane</keyword>
<evidence type="ECO:0000256" key="1">
    <source>
        <dbReference type="SAM" id="Phobius"/>
    </source>
</evidence>
<feature type="transmembrane region" description="Helical" evidence="1">
    <location>
        <begin position="37"/>
        <end position="54"/>
    </location>
</feature>
<gene>
    <name evidence="2" type="ORF">VC81_05595</name>
</gene>
<evidence type="ECO:0000313" key="2">
    <source>
        <dbReference type="EMBL" id="KJW12966.1"/>
    </source>
</evidence>
<keyword evidence="1" id="KW-0812">Transmembrane</keyword>
<feature type="transmembrane region" description="Helical" evidence="1">
    <location>
        <begin position="6"/>
        <end position="25"/>
    </location>
</feature>
<sequence length="80" mass="8882">MLATSVWSLLLPLGFIGALMLGRWLEPVFHRPPMTAGWVNVGAVIVFSVAIWLLVPNRGLALFLIGINVTCDAWIICRRH</sequence>
<proteinExistence type="predicted"/>
<protein>
    <submittedName>
        <fullName evidence="2">Uncharacterized protein</fullName>
    </submittedName>
</protein>
<dbReference type="AlphaFoldDB" id="A0A0F3RSJ5"/>